<dbReference type="EMBL" id="ML014176">
    <property type="protein sequence ID" value="RKP01326.1"/>
    <property type="molecule type" value="Genomic_DNA"/>
</dbReference>
<evidence type="ECO:0000313" key="2">
    <source>
        <dbReference type="Proteomes" id="UP000274922"/>
    </source>
</evidence>
<organism evidence="1 2">
    <name type="scientific">Caulochytrium protostelioides</name>
    <dbReference type="NCBI Taxonomy" id="1555241"/>
    <lineage>
        <taxon>Eukaryota</taxon>
        <taxon>Fungi</taxon>
        <taxon>Fungi incertae sedis</taxon>
        <taxon>Chytridiomycota</taxon>
        <taxon>Chytridiomycota incertae sedis</taxon>
        <taxon>Chytridiomycetes</taxon>
        <taxon>Caulochytriales</taxon>
        <taxon>Caulochytriaceae</taxon>
        <taxon>Caulochytrium</taxon>
    </lineage>
</organism>
<sequence>MAAPAAPSPAELRATLRQILRIVNREYTARNANRLWSRGVTDLFRAAPGLATHPHGARNLLAFLHGHNEHRRLFELYWPNSLLSNEEKLRRTVNTVGLAMPGTLDDRIAQGEERREREIARYKEMEADKADQLLSQAKPSASS</sequence>
<protein>
    <submittedName>
        <fullName evidence="1">Uncharacterized protein</fullName>
    </submittedName>
</protein>
<keyword evidence="2" id="KW-1185">Reference proteome</keyword>
<evidence type="ECO:0000313" key="1">
    <source>
        <dbReference type="EMBL" id="RKP01326.1"/>
    </source>
</evidence>
<dbReference type="Pfam" id="PF13233">
    <property type="entry name" value="Complex1_LYR_2"/>
    <property type="match status" value="1"/>
</dbReference>
<dbReference type="AlphaFoldDB" id="A0A4P9X7U4"/>
<accession>A0A4P9X7U4</accession>
<reference evidence="2" key="1">
    <citation type="journal article" date="2018" name="Nat. Microbiol.">
        <title>Leveraging single-cell genomics to expand the fungal tree of life.</title>
        <authorList>
            <person name="Ahrendt S.R."/>
            <person name="Quandt C.A."/>
            <person name="Ciobanu D."/>
            <person name="Clum A."/>
            <person name="Salamov A."/>
            <person name="Andreopoulos B."/>
            <person name="Cheng J.F."/>
            <person name="Woyke T."/>
            <person name="Pelin A."/>
            <person name="Henrissat B."/>
            <person name="Reynolds N.K."/>
            <person name="Benny G.L."/>
            <person name="Smith M.E."/>
            <person name="James T.Y."/>
            <person name="Grigoriev I.V."/>
        </authorList>
    </citation>
    <scope>NUCLEOTIDE SEQUENCE [LARGE SCALE GENOMIC DNA]</scope>
    <source>
        <strain evidence="2">ATCC 52028</strain>
    </source>
</reference>
<name>A0A4P9X7U4_9FUNG</name>
<gene>
    <name evidence="1" type="ORF">CXG81DRAFT_25985</name>
</gene>
<dbReference type="OrthoDB" id="15893at2759"/>
<proteinExistence type="predicted"/>
<dbReference type="STRING" id="1555241.A0A4P9X7U4"/>
<dbReference type="Proteomes" id="UP000274922">
    <property type="component" value="Unassembled WGS sequence"/>
</dbReference>